<keyword evidence="1" id="KW-0812">Transmembrane</keyword>
<accession>A0AAE3KTN0</accession>
<comment type="caution">
    <text evidence="2">The sequence shown here is derived from an EMBL/GenBank/DDBJ whole genome shotgun (WGS) entry which is preliminary data.</text>
</comment>
<dbReference type="EMBL" id="RJUF01000009">
    <property type="protein sequence ID" value="MCP9762396.1"/>
    <property type="molecule type" value="Genomic_DNA"/>
</dbReference>
<feature type="transmembrane region" description="Helical" evidence="1">
    <location>
        <begin position="221"/>
        <end position="243"/>
    </location>
</feature>
<feature type="transmembrane region" description="Helical" evidence="1">
    <location>
        <begin position="77"/>
        <end position="98"/>
    </location>
</feature>
<dbReference type="Proteomes" id="UP001204144">
    <property type="component" value="Unassembled WGS sequence"/>
</dbReference>
<evidence type="ECO:0000313" key="2">
    <source>
        <dbReference type="EMBL" id="MCP9762396.1"/>
    </source>
</evidence>
<reference evidence="2 3" key="1">
    <citation type="submission" date="2018-11" db="EMBL/GenBank/DDBJ databases">
        <title>Novel bacteria species description.</title>
        <authorList>
            <person name="Han J.-H."/>
        </authorList>
    </citation>
    <scope>NUCLEOTIDE SEQUENCE [LARGE SCALE GENOMIC DNA]</scope>
    <source>
        <strain evidence="2 3">KCTC23259</strain>
    </source>
</reference>
<feature type="transmembrane region" description="Helical" evidence="1">
    <location>
        <begin position="45"/>
        <end position="70"/>
    </location>
</feature>
<keyword evidence="1" id="KW-1133">Transmembrane helix</keyword>
<feature type="transmembrane region" description="Helical" evidence="1">
    <location>
        <begin position="141"/>
        <end position="157"/>
    </location>
</feature>
<keyword evidence="1" id="KW-0472">Membrane</keyword>
<protein>
    <submittedName>
        <fullName evidence="2">Uncharacterized protein</fullName>
    </submittedName>
</protein>
<feature type="transmembrane region" description="Helical" evidence="1">
    <location>
        <begin position="194"/>
        <end position="215"/>
    </location>
</feature>
<feature type="transmembrane region" description="Helical" evidence="1">
    <location>
        <begin position="21"/>
        <end position="39"/>
    </location>
</feature>
<proteinExistence type="predicted"/>
<organism evidence="2 3">
    <name type="scientific">Lacihabitans soyangensis</name>
    <dbReference type="NCBI Taxonomy" id="869394"/>
    <lineage>
        <taxon>Bacteria</taxon>
        <taxon>Pseudomonadati</taxon>
        <taxon>Bacteroidota</taxon>
        <taxon>Cytophagia</taxon>
        <taxon>Cytophagales</taxon>
        <taxon>Leadbetterellaceae</taxon>
        <taxon>Lacihabitans</taxon>
    </lineage>
</organism>
<feature type="transmembrane region" description="Helical" evidence="1">
    <location>
        <begin position="163"/>
        <end position="182"/>
    </location>
</feature>
<dbReference type="AlphaFoldDB" id="A0AAE3KTN0"/>
<name>A0AAE3KTN0_9BACT</name>
<sequence>MPTVVALVTVVSKKWGNSIGGILAGLPWVAGPIILFISLEQGLDFAVNSISGVMVGIIGWSFFCVVYVLVGKRYNALVSVLSGYVAYTLVGVLLNPAIDYLNVYQWFALSLLVLFLGLFFFPKVPVQHSFSVKKLKFEIPLRMIIITLFVITITFLAERLGPTWSGILTPFPVMTTVLAIFTHYTQGIYQVRKVYMGLFTGSLGFAFFLFLQAVLMPIYGVTMAFVVGILVDIVLTIAMKFVFSKYKLI</sequence>
<keyword evidence="3" id="KW-1185">Reference proteome</keyword>
<evidence type="ECO:0000256" key="1">
    <source>
        <dbReference type="SAM" id="Phobius"/>
    </source>
</evidence>
<evidence type="ECO:0000313" key="3">
    <source>
        <dbReference type="Proteomes" id="UP001204144"/>
    </source>
</evidence>
<gene>
    <name evidence="2" type="ORF">EGI31_05480</name>
</gene>
<feature type="transmembrane region" description="Helical" evidence="1">
    <location>
        <begin position="104"/>
        <end position="121"/>
    </location>
</feature>